<dbReference type="AlphaFoldDB" id="A0ABD2XEI6"/>
<keyword evidence="5" id="KW-0813">Transport</keyword>
<organism evidence="7 8">
    <name type="scientific">Trichogramma kaykai</name>
    <dbReference type="NCBI Taxonomy" id="54128"/>
    <lineage>
        <taxon>Eukaryota</taxon>
        <taxon>Metazoa</taxon>
        <taxon>Ecdysozoa</taxon>
        <taxon>Arthropoda</taxon>
        <taxon>Hexapoda</taxon>
        <taxon>Insecta</taxon>
        <taxon>Pterygota</taxon>
        <taxon>Neoptera</taxon>
        <taxon>Endopterygota</taxon>
        <taxon>Hymenoptera</taxon>
        <taxon>Apocrita</taxon>
        <taxon>Proctotrupomorpha</taxon>
        <taxon>Chalcidoidea</taxon>
        <taxon>Trichogrammatidae</taxon>
        <taxon>Trichogramma</taxon>
    </lineage>
</organism>
<evidence type="ECO:0000256" key="1">
    <source>
        <dbReference type="ARBA" id="ARBA00004141"/>
    </source>
</evidence>
<evidence type="ECO:0000256" key="2">
    <source>
        <dbReference type="ARBA" id="ARBA00022692"/>
    </source>
</evidence>
<dbReference type="Pfam" id="PF04144">
    <property type="entry name" value="SCAMP"/>
    <property type="match status" value="1"/>
</dbReference>
<dbReference type="PANTHER" id="PTHR10687:SF2">
    <property type="entry name" value="SECRETORY CARRIER-ASSOCIATED MEMBRANE PROTEIN"/>
    <property type="match status" value="1"/>
</dbReference>
<proteinExistence type="inferred from homology"/>
<gene>
    <name evidence="7" type="ORF">TKK_003292</name>
</gene>
<comment type="similarity">
    <text evidence="5">Belongs to the SCAMP family.</text>
</comment>
<dbReference type="InterPro" id="IPR007273">
    <property type="entry name" value="SCAMP"/>
</dbReference>
<feature type="compositionally biased region" description="Polar residues" evidence="6">
    <location>
        <begin position="46"/>
        <end position="55"/>
    </location>
</feature>
<dbReference type="PANTHER" id="PTHR10687">
    <property type="entry name" value="SECRETORY CARRIER-ASSOCIATED MEMBRANE PROTEIN SCAMP"/>
    <property type="match status" value="1"/>
</dbReference>
<keyword evidence="8" id="KW-1185">Reference proteome</keyword>
<feature type="compositionally biased region" description="Polar residues" evidence="6">
    <location>
        <begin position="89"/>
        <end position="111"/>
    </location>
</feature>
<keyword evidence="4 5" id="KW-0472">Membrane</keyword>
<feature type="transmembrane region" description="Helical" evidence="5">
    <location>
        <begin position="164"/>
        <end position="188"/>
    </location>
</feature>
<feature type="transmembrane region" description="Helical" evidence="5">
    <location>
        <begin position="194"/>
        <end position="214"/>
    </location>
</feature>
<dbReference type="Proteomes" id="UP001627154">
    <property type="component" value="Unassembled WGS sequence"/>
</dbReference>
<comment type="caution">
    <text evidence="7">The sequence shown here is derived from an EMBL/GenBank/DDBJ whole genome shotgun (WGS) entry which is preliminary data.</text>
</comment>
<dbReference type="GO" id="GO:0016020">
    <property type="term" value="C:membrane"/>
    <property type="evidence" value="ECO:0007669"/>
    <property type="project" value="UniProtKB-SubCell"/>
</dbReference>
<protein>
    <recommendedName>
        <fullName evidence="5">Secretory carrier-associated membrane protein</fullName>
        <shortName evidence="5">Secretory carrier membrane protein</shortName>
    </recommendedName>
</protein>
<reference evidence="7 8" key="1">
    <citation type="journal article" date="2024" name="bioRxiv">
        <title>A reference genome for Trichogramma kaykai: A tiny desert-dwelling parasitoid wasp with competing sex-ratio distorters.</title>
        <authorList>
            <person name="Culotta J."/>
            <person name="Lindsey A.R."/>
        </authorList>
    </citation>
    <scope>NUCLEOTIDE SEQUENCE [LARGE SCALE GENOMIC DNA]</scope>
    <source>
        <strain evidence="7 8">KSX58</strain>
    </source>
</reference>
<dbReference type="EMBL" id="JBJJXI010000027">
    <property type="protein sequence ID" value="KAL3403882.1"/>
    <property type="molecule type" value="Genomic_DNA"/>
</dbReference>
<keyword evidence="2 5" id="KW-0812">Transmembrane</keyword>
<name>A0ABD2XEI6_9HYME</name>
<comment type="subcellular location">
    <subcellularLocation>
        <location evidence="1 5">Membrane</location>
        <topology evidence="1 5">Multi-pass membrane protein</topology>
    </subcellularLocation>
</comment>
<keyword evidence="3 5" id="KW-1133">Transmembrane helix</keyword>
<evidence type="ECO:0000256" key="5">
    <source>
        <dbReference type="RuleBase" id="RU363122"/>
    </source>
</evidence>
<feature type="region of interest" description="Disordered" evidence="6">
    <location>
        <begin position="1"/>
        <end position="127"/>
    </location>
</feature>
<evidence type="ECO:0000256" key="4">
    <source>
        <dbReference type="ARBA" id="ARBA00023136"/>
    </source>
</evidence>
<sequence length="351" mass="38909">MSGFDENPFGEPNVNDPFADPAVRKAASSIPKSQGIEDYNPFADQPSGTNTQVRGASNPPLYGGTATTTQQPAMLQTSSQEAPPPNYARTPQQNIPPSNSGAFSPTSQPPNEQWRRSEDMNSTPYYPRRNNWPPLPEKCCVQPCFYQDIDVEIQTDFQKIVRQLYYLWIFHGLVLILNVIGGFAYMIVDGNAGIFGLGILYVILFTPFSFICWFRPAYQAFKSDSSFNFMVFFFVFFFQAVVTVIQSIGIPGSGTCGLILAINTFSSQAKDVFLGVLLLLVAFAFVTAAVGDIILISKIHRIYRNTGASMTKAQEEFTSTFMRNEHVRDAASNVAASAVRAQVNNMTQPRY</sequence>
<evidence type="ECO:0000313" key="7">
    <source>
        <dbReference type="EMBL" id="KAL3403882.1"/>
    </source>
</evidence>
<feature type="compositionally biased region" description="Polar residues" evidence="6">
    <location>
        <begin position="65"/>
        <end position="81"/>
    </location>
</feature>
<evidence type="ECO:0000313" key="8">
    <source>
        <dbReference type="Proteomes" id="UP001627154"/>
    </source>
</evidence>
<accession>A0ABD2XEI6</accession>
<feature type="transmembrane region" description="Helical" evidence="5">
    <location>
        <begin position="272"/>
        <end position="295"/>
    </location>
</feature>
<feature type="transmembrane region" description="Helical" evidence="5">
    <location>
        <begin position="226"/>
        <end position="252"/>
    </location>
</feature>
<evidence type="ECO:0000256" key="6">
    <source>
        <dbReference type="SAM" id="MobiDB-lite"/>
    </source>
</evidence>
<evidence type="ECO:0000256" key="3">
    <source>
        <dbReference type="ARBA" id="ARBA00022989"/>
    </source>
</evidence>